<reference evidence="1" key="1">
    <citation type="submission" date="2018-05" db="EMBL/GenBank/DDBJ databases">
        <authorList>
            <person name="Lanie J.A."/>
            <person name="Ng W.-L."/>
            <person name="Kazmierczak K.M."/>
            <person name="Andrzejewski T.M."/>
            <person name="Davidsen T.M."/>
            <person name="Wayne K.J."/>
            <person name="Tettelin H."/>
            <person name="Glass J.I."/>
            <person name="Rusch D."/>
            <person name="Podicherti R."/>
            <person name="Tsui H.-C.T."/>
            <person name="Winkler M.E."/>
        </authorList>
    </citation>
    <scope>NUCLEOTIDE SEQUENCE</scope>
</reference>
<sequence>MTDEERIDLLVNSTNGMSKYECIIPSRAETNGQVFVRLEGDVSASKRGMLLLDYEQHLKHSIDNGIIVWLEPMDDKNYLRKKFRGIQVKS</sequence>
<proteinExistence type="predicted"/>
<dbReference type="AlphaFoldDB" id="A0A382XAQ1"/>
<dbReference type="EMBL" id="UINC01165794">
    <property type="protein sequence ID" value="SVD67391.1"/>
    <property type="molecule type" value="Genomic_DNA"/>
</dbReference>
<gene>
    <name evidence="1" type="ORF">METZ01_LOCUS420245</name>
</gene>
<evidence type="ECO:0000313" key="1">
    <source>
        <dbReference type="EMBL" id="SVD67391.1"/>
    </source>
</evidence>
<name>A0A382XAQ1_9ZZZZ</name>
<protein>
    <submittedName>
        <fullName evidence="1">Uncharacterized protein</fullName>
    </submittedName>
</protein>
<organism evidence="1">
    <name type="scientific">marine metagenome</name>
    <dbReference type="NCBI Taxonomy" id="408172"/>
    <lineage>
        <taxon>unclassified sequences</taxon>
        <taxon>metagenomes</taxon>
        <taxon>ecological metagenomes</taxon>
    </lineage>
</organism>
<accession>A0A382XAQ1</accession>